<dbReference type="PANTHER" id="PTHR13964:SF27">
    <property type="entry name" value="HAT-TRICK, ISOFORM D"/>
    <property type="match status" value="1"/>
</dbReference>
<dbReference type="Proteomes" id="UP000799772">
    <property type="component" value="Unassembled WGS sequence"/>
</dbReference>
<protein>
    <recommendedName>
        <fullName evidence="6">ARID domain-containing protein</fullName>
    </recommendedName>
</protein>
<evidence type="ECO:0000256" key="3">
    <source>
        <dbReference type="ARBA" id="ARBA00023163"/>
    </source>
</evidence>
<evidence type="ECO:0000256" key="4">
    <source>
        <dbReference type="ARBA" id="ARBA00023242"/>
    </source>
</evidence>
<dbReference type="PANTHER" id="PTHR13964">
    <property type="entry name" value="RBP-RELATED"/>
    <property type="match status" value="1"/>
</dbReference>
<dbReference type="SUPFAM" id="SSF46774">
    <property type="entry name" value="ARID-like"/>
    <property type="match status" value="1"/>
</dbReference>
<dbReference type="GO" id="GO:0006357">
    <property type="term" value="P:regulation of transcription by RNA polymerase II"/>
    <property type="evidence" value="ECO:0007669"/>
    <property type="project" value="TreeGrafter"/>
</dbReference>
<evidence type="ECO:0000313" key="8">
    <source>
        <dbReference type="Proteomes" id="UP000799772"/>
    </source>
</evidence>
<sequence length="1002" mass="109767">MQNGAFQNPQYSVNPVVPSKRPRPNDDNISASPRPNPNLNLSRSQTPHQPGGFPGFPNSQPQPPNPYQHLQQGGSANATPSPTLQDQQFRPPTTAQRMNASPSPFPGAQPGMGMSMSPPPDANGSRVNTPLNPSFPMGGMNMPPSSTPQAYNPNYGGTPGMTPGQMQGGGMPQGVVLSQNLAQRQQEATRIHHMRLQQQQQSLAAQNAAAQNRHQMGMMGGMGGMSGQNPAMNTPTRNPQAMNAQLAQFMRNLQSFMQSNGRQIEIAPMICGRQVHLYQLYMLVMRSKGSQVVNSKSGWPNIAQALGFPPTLIQQAAQELKIAYERNLAPYESAYWRSRQDATKQVNPQMQGAQAGMNQQMSPTRPMPGNQLGQMTPVQNNATLPATNGWSTPQSDMANSQRQSSMGAPNKMVKTEASPAVQQPGIAAPSPATTDKFPEGQPMEQPSADAAPGNTPQPEKVDHGTHYIPQQFHLMDHHGGITVNQLNTIGLQIDMIKPVVPDTEEMGMVDIRALCMSLQSGISGEVRYALDHLIKLSHETRIHFLDLERCEDLIDVLIECAEDQVDVLREEAAEVSDIIDLTPYEDVIRHCRAEVESLQDIPDFATAEYDLDRASDRLIAVTTILRNLSFWPQNHPQLASEHTIKFFSTTIRLIGTRHLLLRNHTNTQDFMKDFIVFLSNVTDKIELPSREDALNILNFLISFAPQPSPTSSSLCRFARYNPSIHRYLPPAVDSLAKLLARDDPNRAYYRHLFLNDPCTLDPKLPPHQQYDLLSRAFALAISVIPDRTASRSLTSGGAEYRISEARKPYLIQGMLAADILATLVPSSDSGLARAWLEAEDGWAPSLLRLACTLSTDRTAPTGPGGPGRRPGQQGIPDHELGFGLVTHRAFGMLQKLGEKTKNDLLTTGAVNGLQPQKDRQMNGELEKEGEEGDSKDEDAINAADTGANGDESDDESERQRKQLLKVMADVLPQREVLLGALLTPNIEAQALKQLCAFAALEV</sequence>
<keyword evidence="3" id="KW-0804">Transcription</keyword>
<dbReference type="InterPro" id="IPR051232">
    <property type="entry name" value="ARID/SWI1_ChromRemod"/>
</dbReference>
<dbReference type="GO" id="GO:0006325">
    <property type="term" value="P:chromatin organization"/>
    <property type="evidence" value="ECO:0007669"/>
    <property type="project" value="UniProtKB-KW"/>
</dbReference>
<dbReference type="InterPro" id="IPR036431">
    <property type="entry name" value="ARID_dom_sf"/>
</dbReference>
<feature type="region of interest" description="Disordered" evidence="5">
    <location>
        <begin position="358"/>
        <end position="463"/>
    </location>
</feature>
<reference evidence="7" key="1">
    <citation type="journal article" date="2020" name="Stud. Mycol.">
        <title>101 Dothideomycetes genomes: a test case for predicting lifestyles and emergence of pathogens.</title>
        <authorList>
            <person name="Haridas S."/>
            <person name="Albert R."/>
            <person name="Binder M."/>
            <person name="Bloem J."/>
            <person name="Labutti K."/>
            <person name="Salamov A."/>
            <person name="Andreopoulos B."/>
            <person name="Baker S."/>
            <person name="Barry K."/>
            <person name="Bills G."/>
            <person name="Bluhm B."/>
            <person name="Cannon C."/>
            <person name="Castanera R."/>
            <person name="Culley D."/>
            <person name="Daum C."/>
            <person name="Ezra D."/>
            <person name="Gonzalez J."/>
            <person name="Henrissat B."/>
            <person name="Kuo A."/>
            <person name="Liang C."/>
            <person name="Lipzen A."/>
            <person name="Lutzoni F."/>
            <person name="Magnuson J."/>
            <person name="Mondo S."/>
            <person name="Nolan M."/>
            <person name="Ohm R."/>
            <person name="Pangilinan J."/>
            <person name="Park H.-J."/>
            <person name="Ramirez L."/>
            <person name="Alfaro M."/>
            <person name="Sun H."/>
            <person name="Tritt A."/>
            <person name="Yoshinaga Y."/>
            <person name="Zwiers L.-H."/>
            <person name="Turgeon B."/>
            <person name="Goodwin S."/>
            <person name="Spatafora J."/>
            <person name="Crous P."/>
            <person name="Grigoriev I."/>
        </authorList>
    </citation>
    <scope>NUCLEOTIDE SEQUENCE</scope>
    <source>
        <strain evidence="7">CBS 133067</strain>
    </source>
</reference>
<gene>
    <name evidence="7" type="ORF">NA57DRAFT_38621</name>
</gene>
<evidence type="ECO:0000313" key="7">
    <source>
        <dbReference type="EMBL" id="KAF2100064.1"/>
    </source>
</evidence>
<dbReference type="PROSITE" id="PS51011">
    <property type="entry name" value="ARID"/>
    <property type="match status" value="1"/>
</dbReference>
<keyword evidence="1" id="KW-0156">Chromatin regulator</keyword>
<dbReference type="Pfam" id="PF01388">
    <property type="entry name" value="ARID"/>
    <property type="match status" value="1"/>
</dbReference>
<evidence type="ECO:0000256" key="5">
    <source>
        <dbReference type="SAM" id="MobiDB-lite"/>
    </source>
</evidence>
<feature type="compositionally biased region" description="Basic and acidic residues" evidence="5">
    <location>
        <begin position="916"/>
        <end position="926"/>
    </location>
</feature>
<dbReference type="EMBL" id="ML978125">
    <property type="protein sequence ID" value="KAF2100064.1"/>
    <property type="molecule type" value="Genomic_DNA"/>
</dbReference>
<dbReference type="SUPFAM" id="SSF48371">
    <property type="entry name" value="ARM repeat"/>
    <property type="match status" value="1"/>
</dbReference>
<proteinExistence type="predicted"/>
<feature type="compositionally biased region" description="Polar residues" evidence="5">
    <location>
        <begin position="68"/>
        <end position="102"/>
    </location>
</feature>
<feature type="region of interest" description="Disordered" evidence="5">
    <location>
        <begin position="908"/>
        <end position="959"/>
    </location>
</feature>
<evidence type="ECO:0000256" key="2">
    <source>
        <dbReference type="ARBA" id="ARBA00023015"/>
    </source>
</evidence>
<dbReference type="AlphaFoldDB" id="A0A9P4IFM5"/>
<name>A0A9P4IFM5_9PEZI</name>
<dbReference type="InterPro" id="IPR001606">
    <property type="entry name" value="ARID_dom"/>
</dbReference>
<keyword evidence="8" id="KW-1185">Reference proteome</keyword>
<organism evidence="7 8">
    <name type="scientific">Rhizodiscina lignyota</name>
    <dbReference type="NCBI Taxonomy" id="1504668"/>
    <lineage>
        <taxon>Eukaryota</taxon>
        <taxon>Fungi</taxon>
        <taxon>Dikarya</taxon>
        <taxon>Ascomycota</taxon>
        <taxon>Pezizomycotina</taxon>
        <taxon>Dothideomycetes</taxon>
        <taxon>Pleosporomycetidae</taxon>
        <taxon>Aulographales</taxon>
        <taxon>Rhizodiscinaceae</taxon>
        <taxon>Rhizodiscina</taxon>
    </lineage>
</organism>
<dbReference type="SMART" id="SM00501">
    <property type="entry name" value="BRIGHT"/>
    <property type="match status" value="1"/>
</dbReference>
<dbReference type="InterPro" id="IPR016024">
    <property type="entry name" value="ARM-type_fold"/>
</dbReference>
<feature type="compositionally biased region" description="Polar residues" evidence="5">
    <location>
        <begin position="1"/>
        <end position="13"/>
    </location>
</feature>
<accession>A0A9P4IFM5</accession>
<evidence type="ECO:0000259" key="6">
    <source>
        <dbReference type="PROSITE" id="PS51011"/>
    </source>
</evidence>
<feature type="region of interest" description="Disordered" evidence="5">
    <location>
        <begin position="855"/>
        <end position="879"/>
    </location>
</feature>
<dbReference type="GO" id="GO:0016514">
    <property type="term" value="C:SWI/SNF complex"/>
    <property type="evidence" value="ECO:0007669"/>
    <property type="project" value="TreeGrafter"/>
</dbReference>
<feature type="compositionally biased region" description="Polar residues" evidence="5">
    <location>
        <begin position="371"/>
        <end position="407"/>
    </location>
</feature>
<dbReference type="SMART" id="SM01014">
    <property type="entry name" value="ARID"/>
    <property type="match status" value="1"/>
</dbReference>
<feature type="domain" description="ARID" evidence="6">
    <location>
        <begin position="243"/>
        <end position="336"/>
    </location>
</feature>
<comment type="caution">
    <text evidence="7">The sequence shown here is derived from an EMBL/GenBank/DDBJ whole genome shotgun (WGS) entry which is preliminary data.</text>
</comment>
<dbReference type="CDD" id="cd16871">
    <property type="entry name" value="ARID_Swi1p-like"/>
    <property type="match status" value="1"/>
</dbReference>
<feature type="compositionally biased region" description="Low complexity" evidence="5">
    <location>
        <begin position="49"/>
        <end position="59"/>
    </location>
</feature>
<dbReference type="Gene3D" id="1.10.150.60">
    <property type="entry name" value="ARID DNA-binding domain"/>
    <property type="match status" value="1"/>
</dbReference>
<feature type="region of interest" description="Disordered" evidence="5">
    <location>
        <begin position="1"/>
        <end position="131"/>
    </location>
</feature>
<evidence type="ECO:0000256" key="1">
    <source>
        <dbReference type="ARBA" id="ARBA00022853"/>
    </source>
</evidence>
<keyword evidence="2" id="KW-0805">Transcription regulation</keyword>
<feature type="compositionally biased region" description="Polar residues" evidence="5">
    <location>
        <begin position="27"/>
        <end position="48"/>
    </location>
</feature>
<keyword evidence="4" id="KW-0539">Nucleus</keyword>
<feature type="compositionally biased region" description="Acidic residues" evidence="5">
    <location>
        <begin position="927"/>
        <end position="936"/>
    </location>
</feature>
<dbReference type="OrthoDB" id="1938591at2759"/>
<dbReference type="GO" id="GO:0000976">
    <property type="term" value="F:transcription cis-regulatory region binding"/>
    <property type="evidence" value="ECO:0007669"/>
    <property type="project" value="TreeGrafter"/>
</dbReference>